<dbReference type="GO" id="GO:0005829">
    <property type="term" value="C:cytosol"/>
    <property type="evidence" value="ECO:0007669"/>
    <property type="project" value="TreeGrafter"/>
</dbReference>
<dbReference type="SUPFAM" id="SSF48452">
    <property type="entry name" value="TPR-like"/>
    <property type="match status" value="1"/>
</dbReference>
<dbReference type="STRING" id="75743.A0A401QM00"/>
<name>A0A401QM00_SCYTO</name>
<dbReference type="GO" id="GO:0045087">
    <property type="term" value="P:innate immune response"/>
    <property type="evidence" value="ECO:0007669"/>
    <property type="project" value="UniProtKB-KW"/>
</dbReference>
<dbReference type="Proteomes" id="UP000288216">
    <property type="component" value="Unassembled WGS sequence"/>
</dbReference>
<evidence type="ECO:0000313" key="6">
    <source>
        <dbReference type="EMBL" id="GCB86414.1"/>
    </source>
</evidence>
<accession>A0A401QM00</accession>
<keyword evidence="3" id="KW-0802">TPR repeat</keyword>
<keyword evidence="1" id="KW-0399">Innate immunity</keyword>
<dbReference type="OMA" id="WAIISAD"/>
<dbReference type="InterPro" id="IPR011990">
    <property type="entry name" value="TPR-like_helical_dom_sf"/>
</dbReference>
<feature type="non-terminal residue" evidence="6">
    <location>
        <position position="1"/>
    </location>
</feature>
<proteinExistence type="inferred from homology"/>
<dbReference type="FunFam" id="1.25.40.10:FF:000036">
    <property type="entry name" value="interferon-induced protein with tetratricopeptide repeats 5"/>
    <property type="match status" value="1"/>
</dbReference>
<dbReference type="PANTHER" id="PTHR10271:SF0">
    <property type="entry name" value="INTERFERON-INDUCED PROTEIN WITH TETRATRICOPEPTIDE REPEATS 5"/>
    <property type="match status" value="1"/>
</dbReference>
<evidence type="ECO:0000256" key="4">
    <source>
        <dbReference type="ARBA" id="ARBA00022859"/>
    </source>
</evidence>
<dbReference type="OrthoDB" id="10043504at2759"/>
<evidence type="ECO:0000256" key="3">
    <source>
        <dbReference type="ARBA" id="ARBA00022803"/>
    </source>
</evidence>
<evidence type="ECO:0000256" key="2">
    <source>
        <dbReference type="ARBA" id="ARBA00022737"/>
    </source>
</evidence>
<organism evidence="6 7">
    <name type="scientific">Scyliorhinus torazame</name>
    <name type="common">Cloudy catshark</name>
    <name type="synonym">Catulus torazame</name>
    <dbReference type="NCBI Taxonomy" id="75743"/>
    <lineage>
        <taxon>Eukaryota</taxon>
        <taxon>Metazoa</taxon>
        <taxon>Chordata</taxon>
        <taxon>Craniata</taxon>
        <taxon>Vertebrata</taxon>
        <taxon>Chondrichthyes</taxon>
        <taxon>Elasmobranchii</taxon>
        <taxon>Galeomorphii</taxon>
        <taxon>Galeoidea</taxon>
        <taxon>Carcharhiniformes</taxon>
        <taxon>Scyliorhinidae</taxon>
        <taxon>Scyliorhinus</taxon>
    </lineage>
</organism>
<dbReference type="PANTHER" id="PTHR10271">
    <property type="entry name" value="INTERFERON-INDUCED PROTEIN WITH TETRATRICOPEPTIDE REPEATS"/>
    <property type="match status" value="1"/>
</dbReference>
<feature type="non-terminal residue" evidence="6">
    <location>
        <position position="252"/>
    </location>
</feature>
<comment type="caution">
    <text evidence="6">The sequence shown here is derived from an EMBL/GenBank/DDBJ whole genome shotgun (WGS) entry which is preliminary data.</text>
</comment>
<dbReference type="GO" id="GO:0051607">
    <property type="term" value="P:defense response to virus"/>
    <property type="evidence" value="ECO:0007669"/>
    <property type="project" value="TreeGrafter"/>
</dbReference>
<dbReference type="AlphaFoldDB" id="A0A401QM00"/>
<dbReference type="Gene3D" id="1.25.40.10">
    <property type="entry name" value="Tetratricopeptide repeat domain"/>
    <property type="match status" value="2"/>
</dbReference>
<evidence type="ECO:0000313" key="7">
    <source>
        <dbReference type="Proteomes" id="UP000288216"/>
    </source>
</evidence>
<protein>
    <submittedName>
        <fullName evidence="6">Uncharacterized protein</fullName>
    </submittedName>
</protein>
<keyword evidence="4" id="KW-0391">Immunity</keyword>
<evidence type="ECO:0000256" key="5">
    <source>
        <dbReference type="ARBA" id="ARBA00038336"/>
    </source>
</evidence>
<sequence length="252" mass="29617">DAEKDSLKVKLLQLQCHFTWNLQVENFNWDDLLERIHYTIEADIVNYKVMPYNLLTFINCVRGNCEESFNNLWEADEILMKCHQFETEKWSIVTYGNAAWAYYHVGELEEAQSYLDKLERICQQFPDATRYTAMIPEVYGEKGWSLLKFGWKYYEEASKCTEKAVAEDADNVEWNTAHATAMFRIKEPVDATQLPERCKVVKQLHRALALSPTDSFLKIMLALRLQEFKRKEGSHRLLKEVLQNSPDDPYII</sequence>
<keyword evidence="2" id="KW-0677">Repeat</keyword>
<keyword evidence="7" id="KW-1185">Reference proteome</keyword>
<dbReference type="EMBL" id="BFAA01279207">
    <property type="protein sequence ID" value="GCB86414.1"/>
    <property type="molecule type" value="Genomic_DNA"/>
</dbReference>
<comment type="similarity">
    <text evidence="5">Belongs to the IFIT family.</text>
</comment>
<gene>
    <name evidence="6" type="ORF">scyTo_0027068</name>
</gene>
<reference evidence="6 7" key="1">
    <citation type="journal article" date="2018" name="Nat. Ecol. Evol.">
        <title>Shark genomes provide insights into elasmobranch evolution and the origin of vertebrates.</title>
        <authorList>
            <person name="Hara Y"/>
            <person name="Yamaguchi K"/>
            <person name="Onimaru K"/>
            <person name="Kadota M"/>
            <person name="Koyanagi M"/>
            <person name="Keeley SD"/>
            <person name="Tatsumi K"/>
            <person name="Tanaka K"/>
            <person name="Motone F"/>
            <person name="Kageyama Y"/>
            <person name="Nozu R"/>
            <person name="Adachi N"/>
            <person name="Nishimura O"/>
            <person name="Nakagawa R"/>
            <person name="Tanegashima C"/>
            <person name="Kiyatake I"/>
            <person name="Matsumoto R"/>
            <person name="Murakumo K"/>
            <person name="Nishida K"/>
            <person name="Terakita A"/>
            <person name="Kuratani S"/>
            <person name="Sato K"/>
            <person name="Hyodo S Kuraku.S."/>
        </authorList>
    </citation>
    <scope>NUCLEOTIDE SEQUENCE [LARGE SCALE GENOMIC DNA]</scope>
</reference>
<evidence type="ECO:0000256" key="1">
    <source>
        <dbReference type="ARBA" id="ARBA00022588"/>
    </source>
</evidence>